<proteinExistence type="predicted"/>
<evidence type="ECO:0000313" key="3">
    <source>
        <dbReference type="Proteomes" id="UP001607302"/>
    </source>
</evidence>
<keyword evidence="3" id="KW-1185">Reference proteome</keyword>
<protein>
    <submittedName>
        <fullName evidence="2">Uncharacterized protein</fullName>
    </submittedName>
</protein>
<name>A0ABD2ATC6_VESSQ</name>
<comment type="caution">
    <text evidence="2">The sequence shown here is derived from an EMBL/GenBank/DDBJ whole genome shotgun (WGS) entry which is preliminary data.</text>
</comment>
<accession>A0ABD2ATC6</accession>
<keyword evidence="1" id="KW-0812">Transmembrane</keyword>
<dbReference type="EMBL" id="JAUDFV010000139">
    <property type="protein sequence ID" value="KAL2723873.1"/>
    <property type="molecule type" value="Genomic_DNA"/>
</dbReference>
<evidence type="ECO:0000313" key="2">
    <source>
        <dbReference type="EMBL" id="KAL2723873.1"/>
    </source>
</evidence>
<sequence>MYSDLIELKPIINLFYFPITSHDIVWIYVYTLFICTLDIVQGSKHNKIDSDEVNNETRT</sequence>
<organism evidence="2 3">
    <name type="scientific">Vespula squamosa</name>
    <name type="common">Southern yellow jacket</name>
    <name type="synonym">Wasp</name>
    <dbReference type="NCBI Taxonomy" id="30214"/>
    <lineage>
        <taxon>Eukaryota</taxon>
        <taxon>Metazoa</taxon>
        <taxon>Ecdysozoa</taxon>
        <taxon>Arthropoda</taxon>
        <taxon>Hexapoda</taxon>
        <taxon>Insecta</taxon>
        <taxon>Pterygota</taxon>
        <taxon>Neoptera</taxon>
        <taxon>Endopterygota</taxon>
        <taxon>Hymenoptera</taxon>
        <taxon>Apocrita</taxon>
        <taxon>Aculeata</taxon>
        <taxon>Vespoidea</taxon>
        <taxon>Vespidae</taxon>
        <taxon>Vespinae</taxon>
        <taxon>Vespula</taxon>
    </lineage>
</organism>
<reference evidence="2 3" key="1">
    <citation type="journal article" date="2024" name="Ann. Entomol. Soc. Am.">
        <title>Genomic analyses of the southern and eastern yellowjacket wasps (Hymenoptera: Vespidae) reveal evolutionary signatures of social life.</title>
        <authorList>
            <person name="Catto M.A."/>
            <person name="Caine P.B."/>
            <person name="Orr S.E."/>
            <person name="Hunt B.G."/>
            <person name="Goodisman M.A.D."/>
        </authorList>
    </citation>
    <scope>NUCLEOTIDE SEQUENCE [LARGE SCALE GENOMIC DNA]</scope>
    <source>
        <strain evidence="2">233</strain>
        <tissue evidence="2">Head and thorax</tissue>
    </source>
</reference>
<dbReference type="AlphaFoldDB" id="A0ABD2ATC6"/>
<feature type="transmembrane region" description="Helical" evidence="1">
    <location>
        <begin position="24"/>
        <end position="40"/>
    </location>
</feature>
<keyword evidence="1" id="KW-1133">Transmembrane helix</keyword>
<keyword evidence="1" id="KW-0472">Membrane</keyword>
<gene>
    <name evidence="2" type="ORF">V1478_008386</name>
</gene>
<evidence type="ECO:0000256" key="1">
    <source>
        <dbReference type="SAM" id="Phobius"/>
    </source>
</evidence>
<dbReference type="Proteomes" id="UP001607302">
    <property type="component" value="Unassembled WGS sequence"/>
</dbReference>